<dbReference type="EMBL" id="CP019962">
    <property type="protein sequence ID" value="ARD67050.1"/>
    <property type="molecule type" value="Genomic_DNA"/>
</dbReference>
<evidence type="ECO:0000313" key="10">
    <source>
        <dbReference type="Proteomes" id="UP000192391"/>
    </source>
</evidence>
<name>A0AAC9QWS5_EUBLI</name>
<reference evidence="10" key="1">
    <citation type="journal article" date="2017" name="Sci. Rep.">
        <title>Determination of the Genome and Primary Transcriptome of Syngas Fermenting Eubacterium limosum ATCC 8486.</title>
        <authorList>
            <person name="Song Y."/>
            <person name="Shin J."/>
            <person name="Jeong Y."/>
            <person name="Jin S."/>
            <person name="Lee J.K."/>
            <person name="Kim D.R."/>
            <person name="Kim S.C."/>
            <person name="Cho S."/>
            <person name="Cho B.K."/>
        </authorList>
    </citation>
    <scope>NUCLEOTIDE SEQUENCE [LARGE SCALE GENOMIC DNA]</scope>
    <source>
        <strain evidence="10">ATCC 8486</strain>
    </source>
</reference>
<evidence type="ECO:0000313" key="9">
    <source>
        <dbReference type="EMBL" id="ARD67050.1"/>
    </source>
</evidence>
<dbReference type="PROSITE" id="PS51898">
    <property type="entry name" value="TYR_RECOMBINASE"/>
    <property type="match status" value="1"/>
</dbReference>
<dbReference type="Pfam" id="PF00589">
    <property type="entry name" value="Phage_integrase"/>
    <property type="match status" value="1"/>
</dbReference>
<keyword evidence="3" id="KW-0229">DNA integration</keyword>
<accession>A0AAC9QWS5</accession>
<dbReference type="Gene3D" id="1.10.150.130">
    <property type="match status" value="1"/>
</dbReference>
<feature type="domain" description="Tyr recombinase" evidence="7">
    <location>
        <begin position="174"/>
        <end position="381"/>
    </location>
</feature>
<dbReference type="InterPro" id="IPR050090">
    <property type="entry name" value="Tyrosine_recombinase_XerCD"/>
</dbReference>
<evidence type="ECO:0000256" key="4">
    <source>
        <dbReference type="ARBA" id="ARBA00023125"/>
    </source>
</evidence>
<dbReference type="CDD" id="cd01189">
    <property type="entry name" value="INT_ICEBs1_C_like"/>
    <property type="match status" value="1"/>
</dbReference>
<dbReference type="GO" id="GO:0003677">
    <property type="term" value="F:DNA binding"/>
    <property type="evidence" value="ECO:0007669"/>
    <property type="project" value="UniProtKB-UniRule"/>
</dbReference>
<dbReference type="InterPro" id="IPR011010">
    <property type="entry name" value="DNA_brk_join_enz"/>
</dbReference>
<dbReference type="Proteomes" id="UP000192391">
    <property type="component" value="Chromosome"/>
</dbReference>
<dbReference type="InterPro" id="IPR002104">
    <property type="entry name" value="Integrase_catalytic"/>
</dbReference>
<dbReference type="Gene3D" id="1.10.443.10">
    <property type="entry name" value="Intergrase catalytic core"/>
    <property type="match status" value="1"/>
</dbReference>
<dbReference type="InterPro" id="IPR044068">
    <property type="entry name" value="CB"/>
</dbReference>
<dbReference type="GO" id="GO:0015074">
    <property type="term" value="P:DNA integration"/>
    <property type="evidence" value="ECO:0007669"/>
    <property type="project" value="UniProtKB-KW"/>
</dbReference>
<dbReference type="RefSeq" id="WP_052237244.1">
    <property type="nucleotide sequence ID" value="NZ_CP019962.1"/>
</dbReference>
<protein>
    <submittedName>
        <fullName evidence="9">Site-specific integrase</fullName>
    </submittedName>
</protein>
<keyword evidence="5" id="KW-0233">DNA recombination</keyword>
<dbReference type="InterPro" id="IPR004107">
    <property type="entry name" value="Integrase_SAM-like_N"/>
</dbReference>
<evidence type="ECO:0000256" key="5">
    <source>
        <dbReference type="ARBA" id="ARBA00023172"/>
    </source>
</evidence>
<gene>
    <name evidence="9" type="ORF">B2M23_16585</name>
</gene>
<feature type="domain" description="Core-binding (CB)" evidence="8">
    <location>
        <begin position="68"/>
        <end position="152"/>
    </location>
</feature>
<dbReference type="Pfam" id="PF14659">
    <property type="entry name" value="Phage_int_SAM_3"/>
    <property type="match status" value="1"/>
</dbReference>
<evidence type="ECO:0000256" key="3">
    <source>
        <dbReference type="ARBA" id="ARBA00022908"/>
    </source>
</evidence>
<organism evidence="9 10">
    <name type="scientific">Eubacterium limosum</name>
    <dbReference type="NCBI Taxonomy" id="1736"/>
    <lineage>
        <taxon>Bacteria</taxon>
        <taxon>Bacillati</taxon>
        <taxon>Bacillota</taxon>
        <taxon>Clostridia</taxon>
        <taxon>Eubacteriales</taxon>
        <taxon>Eubacteriaceae</taxon>
        <taxon>Eubacterium</taxon>
    </lineage>
</organism>
<evidence type="ECO:0000256" key="2">
    <source>
        <dbReference type="ARBA" id="ARBA00008857"/>
    </source>
</evidence>
<dbReference type="InterPro" id="IPR013762">
    <property type="entry name" value="Integrase-like_cat_sf"/>
</dbReference>
<evidence type="ECO:0000259" key="7">
    <source>
        <dbReference type="PROSITE" id="PS51898"/>
    </source>
</evidence>
<dbReference type="PROSITE" id="PS51900">
    <property type="entry name" value="CB"/>
    <property type="match status" value="1"/>
</dbReference>
<keyword evidence="4 6" id="KW-0238">DNA-binding</keyword>
<evidence type="ECO:0000259" key="8">
    <source>
        <dbReference type="PROSITE" id="PS51900"/>
    </source>
</evidence>
<dbReference type="KEGG" id="elim:B2M23_16585"/>
<proteinExistence type="inferred from homology"/>
<comment type="similarity">
    <text evidence="2">Belongs to the 'phage' integrase family.</text>
</comment>
<dbReference type="SUPFAM" id="SSF56349">
    <property type="entry name" value="DNA breaking-rejoining enzymes"/>
    <property type="match status" value="1"/>
</dbReference>
<evidence type="ECO:0000256" key="1">
    <source>
        <dbReference type="ARBA" id="ARBA00003283"/>
    </source>
</evidence>
<sequence>MVAGHLEEKNGLYYCVISYYERPGKRIRKWIPTGLRVKGNKKKAEKKLLEVRSKYIIPNAANDLNTEMLFGDYLRKWLEYRKSAIAITTYHSYKTRIERKIAPYFDERKMKLGSLKAAHVQEFYIHLENEKLKPCTIKCYHELMNTALNYAVRSELILANPLRLVYRPSVRKSIEPHSCYNELELEKLFKVSEGTLLEIPILLGAFYGLRRSEIIGLKWSAVDFENNLININHTIVPVYSESSYIYVKENRTKTISSRRTLPLIDPVKGKLIKLKAIQLNNRLVCGNAYEDTEGYICVNEVGRLYTPNWLTTSFGKLLKKHGLRHIRFHDLRHSCASILLRKGVQMKYIQEWLGHSNIATTADIYSHLEVSDMIPLASTIEKAMQVPDNPESSNLLSFV</sequence>
<dbReference type="InterPro" id="IPR010998">
    <property type="entry name" value="Integrase_recombinase_N"/>
</dbReference>
<dbReference type="PANTHER" id="PTHR30349">
    <property type="entry name" value="PHAGE INTEGRASE-RELATED"/>
    <property type="match status" value="1"/>
</dbReference>
<evidence type="ECO:0000256" key="6">
    <source>
        <dbReference type="PROSITE-ProRule" id="PRU01248"/>
    </source>
</evidence>
<dbReference type="AlphaFoldDB" id="A0AAC9QWS5"/>
<dbReference type="PANTHER" id="PTHR30349:SF91">
    <property type="entry name" value="INTA PROTEIN"/>
    <property type="match status" value="1"/>
</dbReference>
<dbReference type="GO" id="GO:0006310">
    <property type="term" value="P:DNA recombination"/>
    <property type="evidence" value="ECO:0007669"/>
    <property type="project" value="UniProtKB-KW"/>
</dbReference>
<comment type="function">
    <text evidence="1">Site-specific tyrosine recombinase, which acts by catalyzing the cutting and rejoining of the recombining DNA molecules.</text>
</comment>